<name>D5A9H0_PICSI</name>
<dbReference type="AlphaFoldDB" id="D5A9H0"/>
<dbReference type="EMBL" id="BT122840">
    <property type="protein sequence ID" value="ADE76189.1"/>
    <property type="molecule type" value="mRNA"/>
</dbReference>
<accession>D5A9H0</accession>
<keyword evidence="1" id="KW-0472">Membrane</keyword>
<dbReference type="InterPro" id="IPR042266">
    <property type="entry name" value="PPPDE_sf"/>
</dbReference>
<feature type="transmembrane region" description="Helical" evidence="1">
    <location>
        <begin position="186"/>
        <end position="207"/>
    </location>
</feature>
<protein>
    <submittedName>
        <fullName evidence="2">Uncharacterized protein</fullName>
    </submittedName>
</protein>
<evidence type="ECO:0000256" key="1">
    <source>
        <dbReference type="SAM" id="Phobius"/>
    </source>
</evidence>
<keyword evidence="1" id="KW-1133">Transmembrane helix</keyword>
<dbReference type="GO" id="GO:0005794">
    <property type="term" value="C:Golgi apparatus"/>
    <property type="evidence" value="ECO:0007669"/>
    <property type="project" value="TreeGrafter"/>
</dbReference>
<evidence type="ECO:0000313" key="2">
    <source>
        <dbReference type="EMBL" id="ADE76189.1"/>
    </source>
</evidence>
<sequence>MEGSHDEDEEMCSNDKLLPASLPRAAVAQVDLERARFPCCVVWTPLPIVSWLAPFIGHMGICREDGVILDFAGPNFVSVDDFAFGAVARYIQLSKQQCCFPMHLSGHSCKSGFKHTELGTSISWDDALDSSTQHFQHKSYNLFTCNCHSFVANCLNRLSYGGSIGWNVINVAILIIFKGQWVNKMAIVRSFSPFIIVSCIGLLMAGWPFLMGLSFFSLLLIGWFLIGTYCVKSLMDC</sequence>
<dbReference type="PANTHER" id="PTHR20921:SF0">
    <property type="entry name" value="TRANSMEMBRANE PROTEIN 222"/>
    <property type="match status" value="1"/>
</dbReference>
<dbReference type="GO" id="GO:0010104">
    <property type="term" value="P:regulation of ethylene-activated signaling pathway"/>
    <property type="evidence" value="ECO:0007669"/>
    <property type="project" value="TreeGrafter"/>
</dbReference>
<proteinExistence type="evidence at transcript level"/>
<keyword evidence="1" id="KW-0812">Transmembrane</keyword>
<dbReference type="PANTHER" id="PTHR20921">
    <property type="entry name" value="TRANSMEMBRANE PROTEIN 222"/>
    <property type="match status" value="1"/>
</dbReference>
<reference evidence="2" key="1">
    <citation type="submission" date="2010-04" db="EMBL/GenBank/DDBJ databases">
        <authorList>
            <person name="Reid K.E."/>
            <person name="Liao N."/>
            <person name="Chan S."/>
            <person name="Docking R."/>
            <person name="Taylor G."/>
            <person name="Moore R."/>
            <person name="Mayo M."/>
            <person name="Munro S."/>
            <person name="King J."/>
            <person name="Yanchuk A."/>
            <person name="Holt R."/>
            <person name="Jones S."/>
            <person name="Marra M."/>
            <person name="Ritland C.E."/>
            <person name="Ritland K."/>
            <person name="Bohlmann J."/>
        </authorList>
    </citation>
    <scope>NUCLEOTIDE SEQUENCE</scope>
    <source>
        <tissue evidence="2">Bud</tissue>
    </source>
</reference>
<dbReference type="GO" id="GO:0005783">
    <property type="term" value="C:endoplasmic reticulum"/>
    <property type="evidence" value="ECO:0007669"/>
    <property type="project" value="TreeGrafter"/>
</dbReference>
<dbReference type="GO" id="GO:0009723">
    <property type="term" value="P:response to ethylene"/>
    <property type="evidence" value="ECO:0007669"/>
    <property type="project" value="TreeGrafter"/>
</dbReference>
<feature type="transmembrane region" description="Helical" evidence="1">
    <location>
        <begin position="158"/>
        <end position="177"/>
    </location>
</feature>
<dbReference type="Gene3D" id="3.90.1720.30">
    <property type="entry name" value="PPPDE domains"/>
    <property type="match status" value="1"/>
</dbReference>
<organism evidence="2">
    <name type="scientific">Picea sitchensis</name>
    <name type="common">Sitka spruce</name>
    <name type="synonym">Pinus sitchensis</name>
    <dbReference type="NCBI Taxonomy" id="3332"/>
    <lineage>
        <taxon>Eukaryota</taxon>
        <taxon>Viridiplantae</taxon>
        <taxon>Streptophyta</taxon>
        <taxon>Embryophyta</taxon>
        <taxon>Tracheophyta</taxon>
        <taxon>Spermatophyta</taxon>
        <taxon>Pinopsida</taxon>
        <taxon>Pinidae</taxon>
        <taxon>Conifers I</taxon>
        <taxon>Pinales</taxon>
        <taxon>Pinaceae</taxon>
        <taxon>Picea</taxon>
    </lineage>
</organism>
<dbReference type="Pfam" id="PF05608">
    <property type="entry name" value="RTE1"/>
    <property type="match status" value="1"/>
</dbReference>
<feature type="transmembrane region" description="Helical" evidence="1">
    <location>
        <begin position="213"/>
        <end position="231"/>
    </location>
</feature>
<dbReference type="OMA" id="GKMKQFH"/>
<dbReference type="InterPro" id="IPR008496">
    <property type="entry name" value="TMEM222/RTE1"/>
</dbReference>